<dbReference type="RefSeq" id="WP_008733596.1">
    <property type="nucleotide sequence ID" value="NZ_CP004387.1"/>
</dbReference>
<feature type="chain" id="PRO_5002099105" evidence="4">
    <location>
        <begin position="23"/>
        <end position="342"/>
    </location>
</feature>
<proteinExistence type="inferred from homology"/>
<dbReference type="Pfam" id="PF09084">
    <property type="entry name" value="NMT1"/>
    <property type="match status" value="1"/>
</dbReference>
<dbReference type="HOGENOM" id="CLU_787168_0_0_6"/>
<feature type="domain" description="SsuA/THI5-like" evidence="5">
    <location>
        <begin position="40"/>
        <end position="246"/>
    </location>
</feature>
<dbReference type="AlphaFoldDB" id="A0A0B4XT34"/>
<dbReference type="InterPro" id="IPR015168">
    <property type="entry name" value="SsuA/THI5"/>
</dbReference>
<dbReference type="SUPFAM" id="SSF53850">
    <property type="entry name" value="Periplasmic binding protein-like II"/>
    <property type="match status" value="1"/>
</dbReference>
<name>A0A0B4XT34_9GAMM</name>
<evidence type="ECO:0000256" key="1">
    <source>
        <dbReference type="ARBA" id="ARBA00004418"/>
    </source>
</evidence>
<dbReference type="PANTHER" id="PTHR30024">
    <property type="entry name" value="ALIPHATIC SULFONATES-BINDING PROTEIN-RELATED"/>
    <property type="match status" value="1"/>
</dbReference>
<comment type="subcellular location">
    <subcellularLocation>
        <location evidence="1">Periplasm</location>
    </subcellularLocation>
</comment>
<gene>
    <name evidence="6" type="ORF">S7S_15150</name>
</gene>
<dbReference type="KEGG" id="apac:S7S_15150"/>
<dbReference type="Gene3D" id="3.40.190.10">
    <property type="entry name" value="Periplasmic binding protein-like II"/>
    <property type="match status" value="2"/>
</dbReference>
<reference evidence="6 7" key="1">
    <citation type="journal article" date="2012" name="J. Bacteriol.">
        <title>Genome sequence of an alkane-degrading bacterium, Alcanivorax pacificus type strain W11-5, isolated from deep sea sediment.</title>
        <authorList>
            <person name="Lai Q."/>
            <person name="Shao Z."/>
        </authorList>
    </citation>
    <scope>NUCLEOTIDE SEQUENCE [LARGE SCALE GENOMIC DNA]</scope>
    <source>
        <strain evidence="6 7">W11-5</strain>
    </source>
</reference>
<feature type="signal peptide" evidence="4">
    <location>
        <begin position="1"/>
        <end position="22"/>
    </location>
</feature>
<evidence type="ECO:0000256" key="3">
    <source>
        <dbReference type="ARBA" id="ARBA00022729"/>
    </source>
</evidence>
<organism evidence="6 7">
    <name type="scientific">Isoalcanivorax pacificus W11-5</name>
    <dbReference type="NCBI Taxonomy" id="391936"/>
    <lineage>
        <taxon>Bacteria</taxon>
        <taxon>Pseudomonadati</taxon>
        <taxon>Pseudomonadota</taxon>
        <taxon>Gammaproteobacteria</taxon>
        <taxon>Oceanospirillales</taxon>
        <taxon>Alcanivoracaceae</taxon>
        <taxon>Isoalcanivorax</taxon>
    </lineage>
</organism>
<comment type="similarity">
    <text evidence="2">Belongs to the bacterial solute-binding protein SsuA/TauA family.</text>
</comment>
<dbReference type="GO" id="GO:0042597">
    <property type="term" value="C:periplasmic space"/>
    <property type="evidence" value="ECO:0007669"/>
    <property type="project" value="UniProtKB-SubCell"/>
</dbReference>
<sequence length="342" mass="36728">MKKLTMTCLALLLCGVTVTASAKESVSVSLFSWPGYGFWFIAREKNMVPELELDISIIEDPYDSFAMMSAGRLDVTSSTVEYGPIAASQGSPVKLVAYTNPSYGTDKIIVGPQVKEASDLVGKQVAVMEGGLSQIFMGIWLEDNGVAIDQVKFVNLIMDDAVGALVGGTAAAGEYWEPFGSQVLANLKGARVVASSLEPYWQEQALLGDGMYMSERFISQRPEAAKLAMQAYFAAVDFWKENPAEANRIIAGALRFPVADVEAVIGATGEPHEGGIAVLDLPQAARLMGVLEGEPPLGLSNGQIRDHWALTSEWWKKFGLISDIQAPEAGIDFRPLTAVAGE</sequence>
<evidence type="ECO:0000256" key="4">
    <source>
        <dbReference type="SAM" id="SignalP"/>
    </source>
</evidence>
<evidence type="ECO:0000313" key="6">
    <source>
        <dbReference type="EMBL" id="AJD49442.1"/>
    </source>
</evidence>
<evidence type="ECO:0000259" key="5">
    <source>
        <dbReference type="Pfam" id="PF09084"/>
    </source>
</evidence>
<dbReference type="Proteomes" id="UP000006764">
    <property type="component" value="Chromosome"/>
</dbReference>
<evidence type="ECO:0000256" key="2">
    <source>
        <dbReference type="ARBA" id="ARBA00010742"/>
    </source>
</evidence>
<accession>A0A0B4XT34</accession>
<keyword evidence="3 4" id="KW-0732">Signal</keyword>
<dbReference type="STRING" id="391936.S7S_15150"/>
<dbReference type="EMBL" id="CP004387">
    <property type="protein sequence ID" value="AJD49442.1"/>
    <property type="molecule type" value="Genomic_DNA"/>
</dbReference>
<protein>
    <submittedName>
        <fullName evidence="6">ABC transporter</fullName>
    </submittedName>
</protein>
<keyword evidence="7" id="KW-1185">Reference proteome</keyword>
<evidence type="ECO:0000313" key="7">
    <source>
        <dbReference type="Proteomes" id="UP000006764"/>
    </source>
</evidence>
<dbReference type="PANTHER" id="PTHR30024:SF47">
    <property type="entry name" value="TAURINE-BINDING PERIPLASMIC PROTEIN"/>
    <property type="match status" value="1"/>
</dbReference>